<dbReference type="Proteomes" id="UP000033590">
    <property type="component" value="Unassembled WGS sequence"/>
</dbReference>
<gene>
    <name evidence="2" type="ORF">TZ93_00358</name>
</gene>
<dbReference type="PATRIC" id="fig|28037.215.peg.367"/>
<dbReference type="RefSeq" id="WP_045605141.1">
    <property type="nucleotide sequence ID" value="NZ_JYGS01000001.1"/>
</dbReference>
<reference evidence="2 3" key="1">
    <citation type="submission" date="2015-02" db="EMBL/GenBank/DDBJ databases">
        <title>Evolution of amylase-binding proteins of oral streptococcal species.</title>
        <authorList>
            <person name="Haase E.M."/>
        </authorList>
    </citation>
    <scope>NUCLEOTIDE SEQUENCE [LARGE SCALE GENOMIC DNA]</scope>
    <source>
        <strain evidence="2 3">SK145</strain>
    </source>
</reference>
<dbReference type="EMBL" id="JYGS01000001">
    <property type="protein sequence ID" value="KJQ75890.1"/>
    <property type="molecule type" value="Genomic_DNA"/>
</dbReference>
<organism evidence="2 3">
    <name type="scientific">Streptococcus mitis</name>
    <dbReference type="NCBI Taxonomy" id="28037"/>
    <lineage>
        <taxon>Bacteria</taxon>
        <taxon>Bacillati</taxon>
        <taxon>Bacillota</taxon>
        <taxon>Bacilli</taxon>
        <taxon>Lactobacillales</taxon>
        <taxon>Streptococcaceae</taxon>
        <taxon>Streptococcus</taxon>
        <taxon>Streptococcus mitis group</taxon>
    </lineage>
</organism>
<accession>A0A0F2E0V9</accession>
<dbReference type="AlphaFoldDB" id="A0A0F2E0V9"/>
<evidence type="ECO:0000313" key="3">
    <source>
        <dbReference type="Proteomes" id="UP000033590"/>
    </source>
</evidence>
<sequence length="104" mass="11588">MERDSQGRFLPGNQVAKGNKGNRKPKYGNSNALKHGLRRGYTGLLPSREGGVSIYKNGAYLGTLPDKYFNHSEDGALWVDYSACQYLVLVCGLPESMFSEPEEW</sequence>
<evidence type="ECO:0000256" key="1">
    <source>
        <dbReference type="SAM" id="MobiDB-lite"/>
    </source>
</evidence>
<proteinExistence type="predicted"/>
<evidence type="ECO:0000313" key="2">
    <source>
        <dbReference type="EMBL" id="KJQ75890.1"/>
    </source>
</evidence>
<name>A0A0F2E0V9_STRMT</name>
<feature type="region of interest" description="Disordered" evidence="1">
    <location>
        <begin position="1"/>
        <end position="34"/>
    </location>
</feature>
<comment type="caution">
    <text evidence="2">The sequence shown here is derived from an EMBL/GenBank/DDBJ whole genome shotgun (WGS) entry which is preliminary data.</text>
</comment>
<protein>
    <submittedName>
        <fullName evidence="2">Uncharacterized protein</fullName>
    </submittedName>
</protein>